<comment type="similarity">
    <text evidence="2">Belongs to the UPF0053 family.</text>
</comment>
<dbReference type="Gene3D" id="3.10.580.10">
    <property type="entry name" value="CBS-domain"/>
    <property type="match status" value="1"/>
</dbReference>
<dbReference type="InterPro" id="IPR019862">
    <property type="entry name" value="Motility-assoc_prot_GldE"/>
</dbReference>
<keyword evidence="15" id="KW-1185">Reference proteome</keyword>
<feature type="transmembrane region" description="Helical" evidence="11">
    <location>
        <begin position="82"/>
        <end position="104"/>
    </location>
</feature>
<comment type="subcellular location">
    <subcellularLocation>
        <location evidence="1">Cell membrane</location>
        <topology evidence="1">Multi-pass membrane protein</topology>
    </subcellularLocation>
</comment>
<keyword evidence="8 10" id="KW-0472">Membrane</keyword>
<evidence type="ECO:0000256" key="11">
    <source>
        <dbReference type="SAM" id="Phobius"/>
    </source>
</evidence>
<evidence type="ECO:0000259" key="12">
    <source>
        <dbReference type="PROSITE" id="PS51371"/>
    </source>
</evidence>
<dbReference type="SUPFAM" id="SSF54631">
    <property type="entry name" value="CBS-domain pair"/>
    <property type="match status" value="1"/>
</dbReference>
<feature type="domain" description="CBS" evidence="12">
    <location>
        <begin position="228"/>
        <end position="287"/>
    </location>
</feature>
<feature type="domain" description="CNNM transmembrane" evidence="13">
    <location>
        <begin position="22"/>
        <end position="214"/>
    </location>
</feature>
<dbReference type="Pfam" id="PF03471">
    <property type="entry name" value="CorC_HlyC"/>
    <property type="match status" value="1"/>
</dbReference>
<keyword evidence="5" id="KW-0677">Repeat</keyword>
<evidence type="ECO:0000256" key="7">
    <source>
        <dbReference type="ARBA" id="ARBA00023122"/>
    </source>
</evidence>
<dbReference type="InterPro" id="IPR044751">
    <property type="entry name" value="Ion_transp-like_CBS"/>
</dbReference>
<proteinExistence type="inferred from homology"/>
<feature type="transmembrane region" description="Helical" evidence="11">
    <location>
        <begin position="116"/>
        <end position="133"/>
    </location>
</feature>
<dbReference type="InterPro" id="IPR036318">
    <property type="entry name" value="FAD-bd_PCMH-like_sf"/>
</dbReference>
<dbReference type="SMART" id="SM01091">
    <property type="entry name" value="CorC_HlyC"/>
    <property type="match status" value="1"/>
</dbReference>
<feature type="transmembrane region" description="Helical" evidence="11">
    <location>
        <begin position="21"/>
        <end position="43"/>
    </location>
</feature>
<organism evidence="14 15">
    <name type="scientific">Bacteroides mediterraneensis</name>
    <dbReference type="NCBI Taxonomy" id="1841856"/>
    <lineage>
        <taxon>Bacteria</taxon>
        <taxon>Pseudomonadati</taxon>
        <taxon>Bacteroidota</taxon>
        <taxon>Bacteroidia</taxon>
        <taxon>Bacteroidales</taxon>
        <taxon>Bacteroidaceae</taxon>
        <taxon>Bacteroides</taxon>
    </lineage>
</organism>
<protein>
    <submittedName>
        <fullName evidence="14">Gliding motility-associated protein GldE</fullName>
    </submittedName>
</protein>
<sequence>MDPDSCLLRLSELCDGITVMPLTWGAVIALLLTLMLLYVSGFVSASEIAFFSLSPSDLNEIEEENHPSDTKIKGLLDDSERLLATILISNNFVNVTIIMLLNYVFASLIDFGQAKILEFLIVTVVLTFLLLLFGEIMPKIYSAQHTLSFVRKAAPAITVLRTVFWPVSSVLVRSSFFLNRFSQKKARNLSVNELSQALELTDIQDTSEESNMLEGIIRFGEETAKEVMTSRLDIVDLDIDSSFSEVLKCINENGYSRIPVYEETRDCIKGILYIKDLLPYLGRGDDFKWQNLIRPALFVPENKMIGDLLRDFQANKIHIAVVVDEFGGTSGIVTMEDIIEEIVGEINDEYDEEERTYVKLTENVYVFEGKTLLSDFYKIIKDSEDVFDKVSGDADSLAGLLLELKGEFPALHEIINYMNYRFEILEMNSRRILKVKVTILPSAPAEENNDEKEKK</sequence>
<evidence type="ECO:0000313" key="15">
    <source>
        <dbReference type="Proteomes" id="UP000703295"/>
    </source>
</evidence>
<dbReference type="Pfam" id="PF01595">
    <property type="entry name" value="CNNM"/>
    <property type="match status" value="1"/>
</dbReference>
<evidence type="ECO:0000256" key="6">
    <source>
        <dbReference type="ARBA" id="ARBA00022989"/>
    </source>
</evidence>
<dbReference type="InterPro" id="IPR016169">
    <property type="entry name" value="FAD-bd_PCMH_sub2"/>
</dbReference>
<evidence type="ECO:0000256" key="8">
    <source>
        <dbReference type="ARBA" id="ARBA00023136"/>
    </source>
</evidence>
<dbReference type="PROSITE" id="PS51846">
    <property type="entry name" value="CNNM"/>
    <property type="match status" value="1"/>
</dbReference>
<dbReference type="SUPFAM" id="SSF56176">
    <property type="entry name" value="FAD-binding/transporter-associated domain-like"/>
    <property type="match status" value="1"/>
</dbReference>
<feature type="domain" description="CBS" evidence="12">
    <location>
        <begin position="292"/>
        <end position="349"/>
    </location>
</feature>
<dbReference type="PANTHER" id="PTHR22777">
    <property type="entry name" value="HEMOLYSIN-RELATED"/>
    <property type="match status" value="1"/>
</dbReference>
<dbReference type="Pfam" id="PF00571">
    <property type="entry name" value="CBS"/>
    <property type="match status" value="2"/>
</dbReference>
<evidence type="ECO:0000256" key="3">
    <source>
        <dbReference type="ARBA" id="ARBA00022475"/>
    </source>
</evidence>
<keyword evidence="3" id="KW-1003">Cell membrane</keyword>
<evidence type="ECO:0000256" key="2">
    <source>
        <dbReference type="ARBA" id="ARBA00006337"/>
    </source>
</evidence>
<dbReference type="Gene3D" id="3.30.465.10">
    <property type="match status" value="1"/>
</dbReference>
<dbReference type="PROSITE" id="PS51371">
    <property type="entry name" value="CBS"/>
    <property type="match status" value="2"/>
</dbReference>
<evidence type="ECO:0000256" key="1">
    <source>
        <dbReference type="ARBA" id="ARBA00004651"/>
    </source>
</evidence>
<dbReference type="NCBIfam" id="TIGR03520">
    <property type="entry name" value="GldE"/>
    <property type="match status" value="1"/>
</dbReference>
<evidence type="ECO:0000256" key="4">
    <source>
        <dbReference type="ARBA" id="ARBA00022692"/>
    </source>
</evidence>
<dbReference type="InterPro" id="IPR000644">
    <property type="entry name" value="CBS_dom"/>
</dbReference>
<accession>A0ABS2ERX5</accession>
<reference evidence="14 15" key="1">
    <citation type="journal article" date="2021" name="Sci. Rep.">
        <title>The distribution of antibiotic resistance genes in chicken gut microbiota commensals.</title>
        <authorList>
            <person name="Juricova H."/>
            <person name="Matiasovicova J."/>
            <person name="Kubasova T."/>
            <person name="Cejkova D."/>
            <person name="Rychlik I."/>
        </authorList>
    </citation>
    <scope>NUCLEOTIDE SEQUENCE [LARGE SCALE GENOMIC DNA]</scope>
    <source>
        <strain evidence="14 15">An801</strain>
    </source>
</reference>
<evidence type="ECO:0000256" key="5">
    <source>
        <dbReference type="ARBA" id="ARBA00022737"/>
    </source>
</evidence>
<comment type="caution">
    <text evidence="14">The sequence shown here is derived from an EMBL/GenBank/DDBJ whole genome shotgun (WGS) entry which is preliminary data.</text>
</comment>
<evidence type="ECO:0000256" key="10">
    <source>
        <dbReference type="PROSITE-ProRule" id="PRU01193"/>
    </source>
</evidence>
<evidence type="ECO:0000313" key="14">
    <source>
        <dbReference type="EMBL" id="MBM6757420.1"/>
    </source>
</evidence>
<dbReference type="PANTHER" id="PTHR22777:SF32">
    <property type="entry name" value="UPF0053 INNER MEMBRANE PROTEIN YFJD"/>
    <property type="match status" value="1"/>
</dbReference>
<evidence type="ECO:0000259" key="13">
    <source>
        <dbReference type="PROSITE" id="PS51846"/>
    </source>
</evidence>
<dbReference type="SMART" id="SM00116">
    <property type="entry name" value="CBS"/>
    <property type="match status" value="2"/>
</dbReference>
<dbReference type="InterPro" id="IPR002550">
    <property type="entry name" value="CNNM"/>
</dbReference>
<keyword evidence="6 10" id="KW-1133">Transmembrane helix</keyword>
<name>A0ABS2ERX5_9BACE</name>
<dbReference type="RefSeq" id="WP_204474135.1">
    <property type="nucleotide sequence ID" value="NZ_JACJJW010000003.1"/>
</dbReference>
<dbReference type="EMBL" id="JACJJW010000003">
    <property type="protein sequence ID" value="MBM6757420.1"/>
    <property type="molecule type" value="Genomic_DNA"/>
</dbReference>
<keyword evidence="4 10" id="KW-0812">Transmembrane</keyword>
<dbReference type="InterPro" id="IPR046342">
    <property type="entry name" value="CBS_dom_sf"/>
</dbReference>
<dbReference type="CDD" id="cd04590">
    <property type="entry name" value="CBS_pair_CorC_HlyC_assoc"/>
    <property type="match status" value="1"/>
</dbReference>
<keyword evidence="7 9" id="KW-0129">CBS domain</keyword>
<evidence type="ECO:0000256" key="9">
    <source>
        <dbReference type="PROSITE-ProRule" id="PRU00703"/>
    </source>
</evidence>
<gene>
    <name evidence="14" type="primary">gldE</name>
    <name evidence="14" type="ORF">H6A31_01700</name>
</gene>
<dbReference type="Proteomes" id="UP000703295">
    <property type="component" value="Unassembled WGS sequence"/>
</dbReference>
<dbReference type="InterPro" id="IPR005170">
    <property type="entry name" value="Transptr-assoc_dom"/>
</dbReference>